<feature type="signal peptide" evidence="2">
    <location>
        <begin position="1"/>
        <end position="27"/>
    </location>
</feature>
<dbReference type="Proteomes" id="UP001217485">
    <property type="component" value="Unassembled WGS sequence"/>
</dbReference>
<accession>A0ABT5C1U3</accession>
<proteinExistence type="predicted"/>
<feature type="region of interest" description="Disordered" evidence="1">
    <location>
        <begin position="57"/>
        <end position="78"/>
    </location>
</feature>
<evidence type="ECO:0000259" key="3">
    <source>
        <dbReference type="Pfam" id="PF01569"/>
    </source>
</evidence>
<evidence type="ECO:0000256" key="2">
    <source>
        <dbReference type="SAM" id="SignalP"/>
    </source>
</evidence>
<feature type="chain" id="PRO_5045525631" evidence="2">
    <location>
        <begin position="28"/>
        <end position="342"/>
    </location>
</feature>
<keyword evidence="5" id="KW-1185">Reference proteome</keyword>
<dbReference type="RefSeq" id="WP_272097428.1">
    <property type="nucleotide sequence ID" value="NZ_JAQNDK010000002.1"/>
</dbReference>
<reference evidence="4 5" key="1">
    <citation type="submission" date="2023-01" db="EMBL/GenBank/DDBJ databases">
        <title>Minimal conservation of predation-associated metabolite biosynthetic gene clusters underscores biosynthetic potential of Myxococcota including descriptions for ten novel species: Archangium lansinium sp. nov., Myxococcus landrumus sp. nov., Nannocystis bai.</title>
        <authorList>
            <person name="Ahearne A."/>
            <person name="Stevens C."/>
            <person name="Dowd S."/>
        </authorList>
    </citation>
    <scope>NUCLEOTIDE SEQUENCE [LARGE SCALE GENOMIC DNA]</scope>
    <source>
        <strain evidence="4 5">WIWO2</strain>
    </source>
</reference>
<sequence>MRCAAALRFASSALAVAALLGAREARAEPSAAARAELSAAPSGAATRGAGDITALHSGALAPSAPRRAAPERPSRARPEVAWDPAWPRFRVSEYVATGLLAATAFGTLAIPPSEGRWTTVNGFDGSARDALRIRSDRQREMARDASDLLLTLMTNHLAVDALLVTWWGHGRGSVAWEIAMIDVEALALNAALNGVIAGLTSRERPYRAGCAGPQEQQDLDCRGSKRYRSFFSGHSSTAFTAAGLVCSHHANLPLYGGGAPDALACAASLGTAAAVATLRVVSDQHFATDALTGAAVGALTGLGLPWLLHYRGGAPASGAPRGDGVTLSFAPAPLGGYLVGRF</sequence>
<dbReference type="Pfam" id="PF01569">
    <property type="entry name" value="PAP2"/>
    <property type="match status" value="1"/>
</dbReference>
<keyword evidence="2" id="KW-0732">Signal</keyword>
<organism evidence="4 5">
    <name type="scientific">Sorangium atrum</name>
    <dbReference type="NCBI Taxonomy" id="2995308"/>
    <lineage>
        <taxon>Bacteria</taxon>
        <taxon>Pseudomonadati</taxon>
        <taxon>Myxococcota</taxon>
        <taxon>Polyangia</taxon>
        <taxon>Polyangiales</taxon>
        <taxon>Polyangiaceae</taxon>
        <taxon>Sorangium</taxon>
    </lineage>
</organism>
<evidence type="ECO:0000256" key="1">
    <source>
        <dbReference type="SAM" id="MobiDB-lite"/>
    </source>
</evidence>
<comment type="caution">
    <text evidence="4">The sequence shown here is derived from an EMBL/GenBank/DDBJ whole genome shotgun (WGS) entry which is preliminary data.</text>
</comment>
<dbReference type="SUPFAM" id="SSF48317">
    <property type="entry name" value="Acid phosphatase/Vanadium-dependent haloperoxidase"/>
    <property type="match status" value="1"/>
</dbReference>
<gene>
    <name evidence="4" type="ORF">POL72_21770</name>
</gene>
<feature type="domain" description="Phosphatidic acid phosphatase type 2/haloperoxidase" evidence="3">
    <location>
        <begin position="184"/>
        <end position="311"/>
    </location>
</feature>
<dbReference type="Gene3D" id="1.20.144.10">
    <property type="entry name" value="Phosphatidic acid phosphatase type 2/haloperoxidase"/>
    <property type="match status" value="1"/>
</dbReference>
<name>A0ABT5C1U3_9BACT</name>
<feature type="compositionally biased region" description="Basic and acidic residues" evidence="1">
    <location>
        <begin position="68"/>
        <end position="78"/>
    </location>
</feature>
<evidence type="ECO:0000313" key="4">
    <source>
        <dbReference type="EMBL" id="MDC0680387.1"/>
    </source>
</evidence>
<dbReference type="EMBL" id="JAQNDK010000002">
    <property type="protein sequence ID" value="MDC0680387.1"/>
    <property type="molecule type" value="Genomic_DNA"/>
</dbReference>
<protein>
    <submittedName>
        <fullName evidence="4">Phosphatase PAP2 family protein</fullName>
    </submittedName>
</protein>
<dbReference type="InterPro" id="IPR036938">
    <property type="entry name" value="PAP2/HPO_sf"/>
</dbReference>
<dbReference type="InterPro" id="IPR000326">
    <property type="entry name" value="PAP2/HPO"/>
</dbReference>
<evidence type="ECO:0000313" key="5">
    <source>
        <dbReference type="Proteomes" id="UP001217485"/>
    </source>
</evidence>